<dbReference type="EMBL" id="MLHK01000056">
    <property type="protein sequence ID" value="OOF44235.1"/>
    <property type="molecule type" value="Genomic_DNA"/>
</dbReference>
<name>A0A1V3IPN8_9PAST</name>
<evidence type="ECO:0000313" key="2">
    <source>
        <dbReference type="EMBL" id="OOF45939.1"/>
    </source>
</evidence>
<comment type="caution">
    <text evidence="1">The sequence shown here is derived from an EMBL/GenBank/DDBJ whole genome shotgun (WGS) entry which is preliminary data.</text>
</comment>
<protein>
    <submittedName>
        <fullName evidence="1">Uncharacterized protein</fullName>
    </submittedName>
</protein>
<sequence length="59" mass="6577">MCNLSFEQISAIKEAIYKARGVSILLSETTRDKVESDVAEVITDYLEKAIQQLEGKGDE</sequence>
<dbReference type="EMBL" id="MLHL01000083">
    <property type="protein sequence ID" value="OOF45939.1"/>
    <property type="molecule type" value="Genomic_DNA"/>
</dbReference>
<evidence type="ECO:0000313" key="3">
    <source>
        <dbReference type="Proteomes" id="UP000188728"/>
    </source>
</evidence>
<organism evidence="1 3">
    <name type="scientific">Rodentibacter trehalosifermentans</name>
    <dbReference type="NCBI Taxonomy" id="1908263"/>
    <lineage>
        <taxon>Bacteria</taxon>
        <taxon>Pseudomonadati</taxon>
        <taxon>Pseudomonadota</taxon>
        <taxon>Gammaproteobacteria</taxon>
        <taxon>Pasteurellales</taxon>
        <taxon>Pasteurellaceae</taxon>
        <taxon>Rodentibacter</taxon>
    </lineage>
</organism>
<dbReference type="Proteomes" id="UP000188728">
    <property type="component" value="Unassembled WGS sequence"/>
</dbReference>
<dbReference type="RefSeq" id="WP_077474419.1">
    <property type="nucleotide sequence ID" value="NZ_MLHK01000056.1"/>
</dbReference>
<reference evidence="3 4" key="1">
    <citation type="submission" date="2016-10" db="EMBL/GenBank/DDBJ databases">
        <title>Rodentibacter gen. nov. and new species.</title>
        <authorList>
            <person name="Christensen H."/>
        </authorList>
    </citation>
    <scope>NUCLEOTIDE SEQUENCE [LARGE SCALE GENOMIC DNA]</scope>
    <source>
        <strain evidence="1 3">H1983213011</strain>
        <strain evidence="2 4">H1987082031</strain>
    </source>
</reference>
<dbReference type="OrthoDB" id="9887191at2"/>
<dbReference type="AlphaFoldDB" id="A0A1V3IPN8"/>
<keyword evidence="4" id="KW-1185">Reference proteome</keyword>
<dbReference type="Proteomes" id="UP000189161">
    <property type="component" value="Unassembled WGS sequence"/>
</dbReference>
<accession>A0A1V3IUK9</accession>
<evidence type="ECO:0000313" key="4">
    <source>
        <dbReference type="Proteomes" id="UP000189161"/>
    </source>
</evidence>
<evidence type="ECO:0000313" key="1">
    <source>
        <dbReference type="EMBL" id="OOF44235.1"/>
    </source>
</evidence>
<accession>A0A1V3IPN8</accession>
<gene>
    <name evidence="1" type="ORF">BKK51_09500</name>
    <name evidence="2" type="ORF">BKK52_11935</name>
</gene>
<proteinExistence type="predicted"/>